<sequence>MKNETTNERLTALESRISIQDTQVIKIRTNIVQCFIVIPVEMNSPLALEESGESRTKAKPRNRRQVLNATSAGISIHDVRKEISKQFEQLMPTKYCKSRRRYVL</sequence>
<evidence type="ECO:0000313" key="1">
    <source>
        <dbReference type="EMBL" id="CAH3171512.1"/>
    </source>
</evidence>
<comment type="caution">
    <text evidence="1">The sequence shown here is derived from an EMBL/GenBank/DDBJ whole genome shotgun (WGS) entry which is preliminary data.</text>
</comment>
<dbReference type="EMBL" id="CALNXK010000164">
    <property type="protein sequence ID" value="CAH3171512.1"/>
    <property type="molecule type" value="Genomic_DNA"/>
</dbReference>
<dbReference type="Proteomes" id="UP001159405">
    <property type="component" value="Unassembled WGS sequence"/>
</dbReference>
<organism evidence="1 2">
    <name type="scientific">Porites lobata</name>
    <dbReference type="NCBI Taxonomy" id="104759"/>
    <lineage>
        <taxon>Eukaryota</taxon>
        <taxon>Metazoa</taxon>
        <taxon>Cnidaria</taxon>
        <taxon>Anthozoa</taxon>
        <taxon>Hexacorallia</taxon>
        <taxon>Scleractinia</taxon>
        <taxon>Fungiina</taxon>
        <taxon>Poritidae</taxon>
        <taxon>Porites</taxon>
    </lineage>
</organism>
<keyword evidence="2" id="KW-1185">Reference proteome</keyword>
<name>A0ABN8QWW7_9CNID</name>
<proteinExistence type="predicted"/>
<gene>
    <name evidence="1" type="ORF">PLOB_00011910</name>
</gene>
<evidence type="ECO:0000313" key="2">
    <source>
        <dbReference type="Proteomes" id="UP001159405"/>
    </source>
</evidence>
<protein>
    <submittedName>
        <fullName evidence="1">Uncharacterized protein</fullName>
    </submittedName>
</protein>
<reference evidence="1 2" key="1">
    <citation type="submission" date="2022-05" db="EMBL/GenBank/DDBJ databases">
        <authorList>
            <consortium name="Genoscope - CEA"/>
            <person name="William W."/>
        </authorList>
    </citation>
    <scope>NUCLEOTIDE SEQUENCE [LARGE SCALE GENOMIC DNA]</scope>
</reference>
<accession>A0ABN8QWW7</accession>